<comment type="caution">
    <text evidence="3">The sequence shown here is derived from an EMBL/GenBank/DDBJ whole genome shotgun (WGS) entry which is preliminary data.</text>
</comment>
<dbReference type="InterPro" id="IPR025883">
    <property type="entry name" value="Cadherin-like_domain"/>
</dbReference>
<keyword evidence="4" id="KW-1185">Reference proteome</keyword>
<evidence type="ECO:0000256" key="1">
    <source>
        <dbReference type="SAM" id="SignalP"/>
    </source>
</evidence>
<feature type="signal peptide" evidence="1">
    <location>
        <begin position="1"/>
        <end position="29"/>
    </location>
</feature>
<reference evidence="4" key="1">
    <citation type="journal article" date="2019" name="Int. J. Syst. Evol. Microbiol.">
        <title>The Global Catalogue of Microorganisms (GCM) 10K type strain sequencing project: providing services to taxonomists for standard genome sequencing and annotation.</title>
        <authorList>
            <consortium name="The Broad Institute Genomics Platform"/>
            <consortium name="The Broad Institute Genome Sequencing Center for Infectious Disease"/>
            <person name="Wu L."/>
            <person name="Ma J."/>
        </authorList>
    </citation>
    <scope>NUCLEOTIDE SEQUENCE [LARGE SCALE GENOMIC DNA]</scope>
    <source>
        <strain evidence="4">CCUG 53519</strain>
    </source>
</reference>
<proteinExistence type="predicted"/>
<dbReference type="PANTHER" id="PTHR43308">
    <property type="entry name" value="OUTER MEMBRANE PROTEIN ALPHA-RELATED"/>
    <property type="match status" value="1"/>
</dbReference>
<dbReference type="Pfam" id="PF12733">
    <property type="entry name" value="Cadherin-like"/>
    <property type="match status" value="3"/>
</dbReference>
<feature type="domain" description="SLH" evidence="2">
    <location>
        <begin position="548"/>
        <end position="611"/>
    </location>
</feature>
<dbReference type="Proteomes" id="UP001597169">
    <property type="component" value="Unassembled WGS sequence"/>
</dbReference>
<dbReference type="PANTHER" id="PTHR43308:SF5">
    <property type="entry name" value="S-LAYER PROTEIN _ PEPTIDOGLYCAN ENDO-BETA-N-ACETYLGLUCOSAMINIDASE"/>
    <property type="match status" value="1"/>
</dbReference>
<feature type="chain" id="PRO_5045929335" evidence="1">
    <location>
        <begin position="30"/>
        <end position="741"/>
    </location>
</feature>
<feature type="domain" description="SLH" evidence="2">
    <location>
        <begin position="612"/>
        <end position="674"/>
    </location>
</feature>
<dbReference type="EMBL" id="JBHTKX010000008">
    <property type="protein sequence ID" value="MFD1131244.1"/>
    <property type="molecule type" value="Genomic_DNA"/>
</dbReference>
<feature type="domain" description="SLH" evidence="2">
    <location>
        <begin position="682"/>
        <end position="741"/>
    </location>
</feature>
<dbReference type="InterPro" id="IPR051465">
    <property type="entry name" value="Cell_Envelope_Struct_Comp"/>
</dbReference>
<sequence>MKSKMWSRFISCMLIFILMVTAAPISVFANSEGDSRLARVDFSTDVSLSSSFSPDNYSYTGRVSSTISSLTLTPYAMDSAVSIQVNGNGVINGATSSFINLNTGWNYIEVRVTSLRDNTVRSYSFQINREEDINNADLTSLVIENAEIDQNFKADVLRYTGKVLPSQTYVIVKPKAHSNTTVKVNGTYVGTTGYHLVDLNGGINTITVVVTASGGATNQYEIILIKPSPSSDAGIKSISVNSKSYSTNGEAFVTYIPEGTSSVDIQINTEDSFSTIMLNGQKVISGKIVNTYLKEGASVELPIEVIASNGTTTKSYKLYVIRQANTTASINGSSPESTSSGSGSTLSSSAVTVSSSGEINVFDAKGANAIVERSGSVRTYNVTLNTESISKAINDSPRSNKLVVDYSEMITLNDKLNLTIDSNLSSLLRTKNIPVKLMGSIGNVTVDLNKMVGWNTGGSISLGKVELGANFDKEYIPETNFIQFTHTGSPVIGANPFDIEIKVFTEGDLKFANVYGYDGAIFDVVMSTSGVNSKKASNVKAGNYIVMSFKKSFTDIKNHWSYTLIDFMAKKQLISGYPDDSFQPDRYVSRSEFTSMLVKALGDKMKTLNNSDEPFKDVEENDWYYETVNSAWKYGIVTGLSSLEFVPDTNITREQMASIAVRALKQIKSASSISDLQANNILSTYVDAKAVSSWARVEMATAINSKLIEGVGQNTLASQALATRAQAAAVVYKILDQIDAF</sequence>
<dbReference type="Pfam" id="PF00395">
    <property type="entry name" value="SLH"/>
    <property type="match status" value="3"/>
</dbReference>
<evidence type="ECO:0000313" key="4">
    <source>
        <dbReference type="Proteomes" id="UP001597169"/>
    </source>
</evidence>
<evidence type="ECO:0000313" key="3">
    <source>
        <dbReference type="EMBL" id="MFD1131244.1"/>
    </source>
</evidence>
<accession>A0ABW3PV69</accession>
<evidence type="ECO:0000259" key="2">
    <source>
        <dbReference type="PROSITE" id="PS51272"/>
    </source>
</evidence>
<protein>
    <submittedName>
        <fullName evidence="3">Cadherin-like beta sandwich domain-containing protein</fullName>
    </submittedName>
</protein>
<dbReference type="InterPro" id="IPR001119">
    <property type="entry name" value="SLH_dom"/>
</dbReference>
<keyword evidence="1" id="KW-0732">Signal</keyword>
<dbReference type="PROSITE" id="PS51272">
    <property type="entry name" value="SLH"/>
    <property type="match status" value="3"/>
</dbReference>
<gene>
    <name evidence="3" type="ORF">ACFQ3J_24295</name>
</gene>
<dbReference type="RefSeq" id="WP_090727667.1">
    <property type="nucleotide sequence ID" value="NZ_JBHTKX010000008.1"/>
</dbReference>
<organism evidence="3 4">
    <name type="scientific">Paenibacillus provencensis</name>
    <dbReference type="NCBI Taxonomy" id="441151"/>
    <lineage>
        <taxon>Bacteria</taxon>
        <taxon>Bacillati</taxon>
        <taxon>Bacillota</taxon>
        <taxon>Bacilli</taxon>
        <taxon>Bacillales</taxon>
        <taxon>Paenibacillaceae</taxon>
        <taxon>Paenibacillus</taxon>
    </lineage>
</organism>
<name>A0ABW3PV69_9BACL</name>